<dbReference type="STRING" id="670386.D3B0W9"/>
<dbReference type="Gene3D" id="3.20.110.10">
    <property type="entry name" value="Glycoside hydrolase 38, N terminal domain"/>
    <property type="match status" value="1"/>
</dbReference>
<keyword evidence="7" id="KW-1015">Disulfide bond</keyword>
<dbReference type="PANTHER" id="PTHR11607:SF3">
    <property type="entry name" value="LYSOSOMAL ALPHA-MANNOSIDASE"/>
    <property type="match status" value="1"/>
</dbReference>
<evidence type="ECO:0000256" key="5">
    <source>
        <dbReference type="ARBA" id="ARBA00022801"/>
    </source>
</evidence>
<evidence type="ECO:0000256" key="6">
    <source>
        <dbReference type="ARBA" id="ARBA00022833"/>
    </source>
</evidence>
<dbReference type="GO" id="GO:0046872">
    <property type="term" value="F:metal ion binding"/>
    <property type="evidence" value="ECO:0007669"/>
    <property type="project" value="UniProtKB-KW"/>
</dbReference>
<dbReference type="InterPro" id="IPR028995">
    <property type="entry name" value="Glyco_hydro_57/38_cen_sf"/>
</dbReference>
<evidence type="ECO:0000256" key="9">
    <source>
        <dbReference type="ARBA" id="ARBA00023295"/>
    </source>
</evidence>
<proteinExistence type="inferred from homology"/>
<keyword evidence="8" id="KW-0325">Glycoprotein</keyword>
<dbReference type="Pfam" id="PF17677">
    <property type="entry name" value="Glyco_hydro38C2"/>
    <property type="match status" value="1"/>
</dbReference>
<dbReference type="Pfam" id="PF01074">
    <property type="entry name" value="Glyco_hydro_38N"/>
    <property type="match status" value="1"/>
</dbReference>
<name>D3B0W9_HETP5</name>
<dbReference type="SMART" id="SM00872">
    <property type="entry name" value="Alpha-mann_mid"/>
    <property type="match status" value="1"/>
</dbReference>
<evidence type="ECO:0000313" key="12">
    <source>
        <dbReference type="EMBL" id="EFA84943.1"/>
    </source>
</evidence>
<dbReference type="InterPro" id="IPR011013">
    <property type="entry name" value="Gal_mutarotase_sf_dom"/>
</dbReference>
<feature type="signal peptide" evidence="10">
    <location>
        <begin position="1"/>
        <end position="21"/>
    </location>
</feature>
<evidence type="ECO:0000256" key="1">
    <source>
        <dbReference type="ARBA" id="ARBA00000365"/>
    </source>
</evidence>
<dbReference type="Proteomes" id="UP000001396">
    <property type="component" value="Unassembled WGS sequence"/>
</dbReference>
<comment type="caution">
    <text evidence="12">The sequence shown here is derived from an EMBL/GenBank/DDBJ whole genome shotgun (WGS) entry which is preliminary data.</text>
</comment>
<comment type="cofactor">
    <cofactor evidence="10">
        <name>Zn(2+)</name>
        <dbReference type="ChEBI" id="CHEBI:29105"/>
    </cofactor>
    <text evidence="10">Binds 1 zinc ion per subunit.</text>
</comment>
<gene>
    <name evidence="12" type="primary">manA</name>
    <name evidence="12" type="ORF">PPL_01936</name>
</gene>
<keyword evidence="6 10" id="KW-0862">Zinc</keyword>
<dbReference type="InterPro" id="IPR011682">
    <property type="entry name" value="Glyco_hydro_38_C"/>
</dbReference>
<keyword evidence="13" id="KW-1185">Reference proteome</keyword>
<dbReference type="Gene3D" id="2.60.40.1360">
    <property type="match status" value="1"/>
</dbReference>
<dbReference type="PANTHER" id="PTHR11607">
    <property type="entry name" value="ALPHA-MANNOSIDASE"/>
    <property type="match status" value="1"/>
</dbReference>
<dbReference type="InterPro" id="IPR000602">
    <property type="entry name" value="Glyco_hydro_38_N"/>
</dbReference>
<dbReference type="Pfam" id="PF09261">
    <property type="entry name" value="Alpha-mann_mid"/>
    <property type="match status" value="1"/>
</dbReference>
<comment type="similarity">
    <text evidence="2 10">Belongs to the glycosyl hydrolase 38 family.</text>
</comment>
<reference evidence="12 13" key="1">
    <citation type="journal article" date="2011" name="Genome Res.">
        <title>Phylogeny-wide analysis of social amoeba genomes highlights ancient origins for complex intercellular communication.</title>
        <authorList>
            <person name="Heidel A.J."/>
            <person name="Lawal H.M."/>
            <person name="Felder M."/>
            <person name="Schilde C."/>
            <person name="Helps N.R."/>
            <person name="Tunggal B."/>
            <person name="Rivero F."/>
            <person name="John U."/>
            <person name="Schleicher M."/>
            <person name="Eichinger L."/>
            <person name="Platzer M."/>
            <person name="Noegel A.A."/>
            <person name="Schaap P."/>
            <person name="Gloeckner G."/>
        </authorList>
    </citation>
    <scope>NUCLEOTIDE SEQUENCE [LARGE SCALE GENOMIC DNA]</scope>
    <source>
        <strain evidence="13">ATCC 26659 / Pp 5 / PN500</strain>
    </source>
</reference>
<dbReference type="InterPro" id="IPR050843">
    <property type="entry name" value="Glycosyl_Hydrlase_38"/>
</dbReference>
<dbReference type="AlphaFoldDB" id="D3B0W9"/>
<dbReference type="OMA" id="FIWRPSK"/>
<sequence>MKIITFALLMLVATLAITANAAKKNKINKPYIAPMGSNTLNVHIVAHTHDDVGWLKTVDEYYYGANMSIQFAGVQYTIDSVVAGLLQNPNRKFIYVEIAFFMRWWREQTEETQKAVTQLVHSGQLEFINGGWCMNDEAATYYDDIIDQMTLGHQFLNEHFGVTPKIGWHIDPFGHSNTQATIFGNIGFDAFIIGRMDYQDIDTRLANKQMEFMWRGSKSTPEYQVFTSVLRAMYCTPWGFNFEGGDDPIQDDPNLFNYNIQERAEAFIAVAQEYSTHYRTNNVLIPFGCDFQYMNANMYFKNIDKLLEYINANPQYGINVLYSTPSIYIDAVNAAGLTWQVKTDDLFPYADNQYSYWTGYFVSRPALKGYVRQSNALLHVAEQLLVTSSDAIPSVQQSEYNNVGVLREALGVAQHHDAVAGTEQQHVAYDYAERLSIGQYSTYDALDSVVSQLLTQSSPATAPTPSILFCPLLNESACPVLDLLAYGTSVPIVLYNSLSWTRDEYVRFPIPISTVSVSTSSGTVPSQTTLELDGTTWVSFTAHVPPMGYNTYIVSPSSNTENNEISEAKKIAKSAQLYETVLSNPFISVRFDSVSGALLSITNVTSGAFINITQEYLFYSPSVGDNSSTQCDGAYIFRPIGADAHQFLTSNPQVSLVQGPQVQTLTRFWNENMIQVFRLYTNVDYLEVEETVGPIDIADGLGKEVITRFNTSLNTNNTWYSDSNGMEMVQRIIDYRFSWEYVNVQPVAGNYVPLNAITYIQDTEQQLQLTFLTDRSRSCASLGNGELEMMLHRRTLMDDGRGVGEPMNESTQIITTTKIVFHPIGNAAQQYYRPRALEHAHPLYPMFTTTQQSNNVWNSQYQGSYSPLNFDLPEGIRLHTLQWLDSSDPSVILRLQNIYAIDGQDTVNTQPVTVDLSNLFSFFTITSVTEMNLSATMKLSSVNRLVWKTATEVESTKTTGITDDFTITVSPMDVRTFIITLEIQICIKRGFESSENGCGFKIFKEC</sequence>
<dbReference type="CDD" id="cd10810">
    <property type="entry name" value="GH38N_AMII_LAM_like"/>
    <property type="match status" value="1"/>
</dbReference>
<dbReference type="InterPro" id="IPR015341">
    <property type="entry name" value="Glyco_hydro_38_cen"/>
</dbReference>
<evidence type="ECO:0000256" key="4">
    <source>
        <dbReference type="ARBA" id="ARBA00022723"/>
    </source>
</evidence>
<dbReference type="SUPFAM" id="SSF74650">
    <property type="entry name" value="Galactose mutarotase-like"/>
    <property type="match status" value="1"/>
</dbReference>
<accession>D3B0W9</accession>
<dbReference type="FunFam" id="1.20.1270.50:FF:000002">
    <property type="entry name" value="Alpha-mannosidase"/>
    <property type="match status" value="1"/>
</dbReference>
<keyword evidence="9 10" id="KW-0326">Glycosidase</keyword>
<dbReference type="EC" id="3.2.1.-" evidence="10"/>
<dbReference type="Pfam" id="PF07748">
    <property type="entry name" value="Glyco_hydro_38C"/>
    <property type="match status" value="1"/>
</dbReference>
<keyword evidence="5 10" id="KW-0378">Hydrolase</keyword>
<dbReference type="SUPFAM" id="SSF88688">
    <property type="entry name" value="Families 57/38 glycoside transferase middle domain"/>
    <property type="match status" value="1"/>
</dbReference>
<dbReference type="FunFam" id="1.20.1270.50:FF:000003">
    <property type="entry name" value="Alpha-mannosidase"/>
    <property type="match status" value="1"/>
</dbReference>
<protein>
    <recommendedName>
        <fullName evidence="3 10">Alpha-mannosidase</fullName>
        <ecNumber evidence="10">3.2.1.-</ecNumber>
    </recommendedName>
</protein>
<dbReference type="InterPro" id="IPR027291">
    <property type="entry name" value="Glyco_hydro_38_N_sf"/>
</dbReference>
<dbReference type="Gene3D" id="2.60.40.1180">
    <property type="entry name" value="Golgi alpha-mannosidase II"/>
    <property type="match status" value="1"/>
</dbReference>
<dbReference type="FunFam" id="3.20.110.10:FF:000001">
    <property type="entry name" value="Alpha-mannosidase"/>
    <property type="match status" value="1"/>
</dbReference>
<dbReference type="GO" id="GO:0004559">
    <property type="term" value="F:alpha-mannosidase activity"/>
    <property type="evidence" value="ECO:0007669"/>
    <property type="project" value="UniProtKB-EC"/>
</dbReference>
<feature type="chain" id="PRO_5017850122" description="Alpha-mannosidase" evidence="10">
    <location>
        <begin position="22"/>
        <end position="1006"/>
    </location>
</feature>
<dbReference type="RefSeq" id="XP_020437053.1">
    <property type="nucleotide sequence ID" value="XM_020572936.1"/>
</dbReference>
<evidence type="ECO:0000259" key="11">
    <source>
        <dbReference type="SMART" id="SM00872"/>
    </source>
</evidence>
<evidence type="ECO:0000256" key="3">
    <source>
        <dbReference type="ARBA" id="ARBA00012752"/>
    </source>
</evidence>
<organism evidence="12 13">
    <name type="scientific">Heterostelium pallidum (strain ATCC 26659 / Pp 5 / PN500)</name>
    <name type="common">Cellular slime mold</name>
    <name type="synonym">Polysphondylium pallidum</name>
    <dbReference type="NCBI Taxonomy" id="670386"/>
    <lineage>
        <taxon>Eukaryota</taxon>
        <taxon>Amoebozoa</taxon>
        <taxon>Evosea</taxon>
        <taxon>Eumycetozoa</taxon>
        <taxon>Dictyostelia</taxon>
        <taxon>Acytosteliales</taxon>
        <taxon>Acytosteliaceae</taxon>
        <taxon>Heterostelium</taxon>
    </lineage>
</organism>
<evidence type="ECO:0000256" key="10">
    <source>
        <dbReference type="RuleBase" id="RU361199"/>
    </source>
</evidence>
<dbReference type="FunCoup" id="D3B0W9">
    <property type="interactions" value="31"/>
</dbReference>
<dbReference type="GO" id="GO:0005764">
    <property type="term" value="C:lysosome"/>
    <property type="evidence" value="ECO:0007669"/>
    <property type="project" value="TreeGrafter"/>
</dbReference>
<evidence type="ECO:0000256" key="8">
    <source>
        <dbReference type="ARBA" id="ARBA00023180"/>
    </source>
</evidence>
<dbReference type="InterPro" id="IPR037094">
    <property type="entry name" value="Glyco_hydro_38_cen_sf"/>
</dbReference>
<dbReference type="InParanoid" id="D3B0W9"/>
<dbReference type="Gene3D" id="2.70.98.30">
    <property type="entry name" value="Golgi alpha-mannosidase II, domain 4"/>
    <property type="match status" value="1"/>
</dbReference>
<dbReference type="GO" id="GO:0030246">
    <property type="term" value="F:carbohydrate binding"/>
    <property type="evidence" value="ECO:0007669"/>
    <property type="project" value="InterPro"/>
</dbReference>
<evidence type="ECO:0000256" key="7">
    <source>
        <dbReference type="ARBA" id="ARBA00023157"/>
    </source>
</evidence>
<dbReference type="Gene3D" id="1.20.1270.50">
    <property type="entry name" value="Glycoside hydrolase family 38, central domain"/>
    <property type="match status" value="2"/>
</dbReference>
<comment type="catalytic activity">
    <reaction evidence="1">
        <text>Hydrolysis of terminal, non-reducing alpha-D-mannose residues in alpha-D-mannosides.</text>
        <dbReference type="EC" id="3.2.1.24"/>
    </reaction>
</comment>
<dbReference type="EMBL" id="ADBJ01000008">
    <property type="protein sequence ID" value="EFA84943.1"/>
    <property type="molecule type" value="Genomic_DNA"/>
</dbReference>
<evidence type="ECO:0000256" key="2">
    <source>
        <dbReference type="ARBA" id="ARBA00009792"/>
    </source>
</evidence>
<evidence type="ECO:0000313" key="13">
    <source>
        <dbReference type="Proteomes" id="UP000001396"/>
    </source>
</evidence>
<dbReference type="GO" id="GO:0006013">
    <property type="term" value="P:mannose metabolic process"/>
    <property type="evidence" value="ECO:0007669"/>
    <property type="project" value="InterPro"/>
</dbReference>
<dbReference type="InterPro" id="IPR041147">
    <property type="entry name" value="GH38_C"/>
</dbReference>
<dbReference type="GeneID" id="31357462"/>
<dbReference type="SUPFAM" id="SSF88713">
    <property type="entry name" value="Glycoside hydrolase/deacetylase"/>
    <property type="match status" value="1"/>
</dbReference>
<feature type="domain" description="Glycoside hydrolase family 38 central" evidence="11">
    <location>
        <begin position="355"/>
        <end position="435"/>
    </location>
</feature>
<keyword evidence="4 10" id="KW-0479">Metal-binding</keyword>
<dbReference type="InterPro" id="IPR011330">
    <property type="entry name" value="Glyco_hydro/deAcase_b/a-brl"/>
</dbReference>
<keyword evidence="10" id="KW-0732">Signal</keyword>
<dbReference type="InterPro" id="IPR013780">
    <property type="entry name" value="Glyco_hydro_b"/>
</dbReference>